<evidence type="ECO:0000256" key="1">
    <source>
        <dbReference type="ARBA" id="ARBA00022515"/>
    </source>
</evidence>
<evidence type="ECO:0000313" key="14">
    <source>
        <dbReference type="EMBL" id="EGV52103.1"/>
    </source>
</evidence>
<comment type="subunit">
    <text evidence="12">Component of the replication restart primosome.</text>
</comment>
<dbReference type="Pfam" id="PF18074">
    <property type="entry name" value="PriA_C"/>
    <property type="match status" value="1"/>
</dbReference>
<dbReference type="PATRIC" id="fig|1048808.3.peg.838"/>
<protein>
    <recommendedName>
        <fullName evidence="12">Replication restart protein PriA</fullName>
    </recommendedName>
    <alternativeName>
        <fullName evidence="12">ATP-dependent DNA helicase PriA</fullName>
        <ecNumber evidence="12">5.6.2.4</ecNumber>
    </alternativeName>
    <alternativeName>
        <fullName evidence="12">DNA 3'-5' helicase PriA</fullName>
    </alternativeName>
</protein>
<dbReference type="FunFam" id="3.40.1440.60:FF:000001">
    <property type="entry name" value="Primosomal protein N"/>
    <property type="match status" value="1"/>
</dbReference>
<feature type="domain" description="Helicase ATP-binding" evidence="13">
    <location>
        <begin position="230"/>
        <end position="396"/>
    </location>
</feature>
<keyword evidence="9 12" id="KW-0238">DNA-binding</keyword>
<gene>
    <name evidence="12" type="primary">priA</name>
    <name evidence="14" type="ORF">Rifp1Sym_ap00100</name>
</gene>
<evidence type="ECO:0000313" key="15">
    <source>
        <dbReference type="Proteomes" id="UP000004491"/>
    </source>
</evidence>
<evidence type="ECO:0000256" key="11">
    <source>
        <dbReference type="ARBA" id="ARBA00048988"/>
    </source>
</evidence>
<evidence type="ECO:0000259" key="13">
    <source>
        <dbReference type="PROSITE" id="PS51192"/>
    </source>
</evidence>
<dbReference type="Proteomes" id="UP000004491">
    <property type="component" value="Unassembled WGS sequence"/>
</dbReference>
<feature type="binding site" evidence="12">
    <location>
        <position position="498"/>
    </location>
    <ligand>
        <name>Zn(2+)</name>
        <dbReference type="ChEBI" id="CHEBI:29105"/>
        <label>1</label>
    </ligand>
</feature>
<evidence type="ECO:0000256" key="2">
    <source>
        <dbReference type="ARBA" id="ARBA00022705"/>
    </source>
</evidence>
<dbReference type="EC" id="5.6.2.4" evidence="12"/>
<evidence type="ECO:0000256" key="5">
    <source>
        <dbReference type="ARBA" id="ARBA00022801"/>
    </source>
</evidence>
<dbReference type="Pfam" id="PF00271">
    <property type="entry name" value="Helicase_C"/>
    <property type="match status" value="1"/>
</dbReference>
<dbReference type="InterPro" id="IPR042115">
    <property type="entry name" value="PriA_3primeBD_sf"/>
</dbReference>
<feature type="binding site" evidence="12">
    <location>
        <position position="482"/>
    </location>
    <ligand>
        <name>Zn(2+)</name>
        <dbReference type="ChEBI" id="CHEBI:29105"/>
        <label>2</label>
    </ligand>
</feature>
<dbReference type="FunFam" id="3.40.50.300:FF:000489">
    <property type="entry name" value="Primosome assembly protein PriA"/>
    <property type="match status" value="1"/>
</dbReference>
<comment type="catalytic activity">
    <reaction evidence="12">
        <text>Couples ATP hydrolysis with the unwinding of duplex DNA by translocating in the 3'-5' direction.</text>
        <dbReference type="EC" id="5.6.2.4"/>
    </reaction>
</comment>
<dbReference type="SMART" id="SM00487">
    <property type="entry name" value="DEXDc"/>
    <property type="match status" value="1"/>
</dbReference>
<keyword evidence="7 12" id="KW-0862">Zinc</keyword>
<feature type="binding site" evidence="12">
    <location>
        <position position="495"/>
    </location>
    <ligand>
        <name>Zn(2+)</name>
        <dbReference type="ChEBI" id="CHEBI:29105"/>
        <label>1</label>
    </ligand>
</feature>
<name>G2DB80_9GAMM</name>
<keyword evidence="15" id="KW-1185">Reference proteome</keyword>
<dbReference type="InterPro" id="IPR041236">
    <property type="entry name" value="PriA_C"/>
</dbReference>
<keyword evidence="6 12" id="KW-0347">Helicase</keyword>
<organism evidence="14 15">
    <name type="scientific">endosymbiont of Riftia pachyptila</name>
    <name type="common">vent Ph05</name>
    <dbReference type="NCBI Taxonomy" id="1048808"/>
    <lineage>
        <taxon>Bacteria</taxon>
        <taxon>Pseudomonadati</taxon>
        <taxon>Pseudomonadota</taxon>
        <taxon>Gammaproteobacteria</taxon>
        <taxon>sulfur-oxidizing symbionts</taxon>
    </lineage>
</organism>
<feature type="binding site" evidence="12">
    <location>
        <position position="464"/>
    </location>
    <ligand>
        <name>Zn(2+)</name>
        <dbReference type="ChEBI" id="CHEBI:29105"/>
        <label>2</label>
    </ligand>
</feature>
<reference evidence="14" key="1">
    <citation type="journal article" date="2011" name="ISME J.">
        <title>The endosymbionts of the deep-sea tubeworms Riftia pachyptila and Tevnia jerichonana share an identical physiology as revealed by proteogenomic analyses.</title>
        <authorList>
            <person name="Gardebrecht A."/>
            <person name="Markert S."/>
            <person name="Felbeck H."/>
            <person name="Thuermer A."/>
            <person name="Albrecht D."/>
            <person name="Wollherr A."/>
            <person name="Kabisch J."/>
            <person name="Lehmann R."/>
            <person name="Daniel R."/>
            <person name="Liesegang H."/>
            <person name="Hecker M."/>
            <person name="Sievert S.M."/>
            <person name="Schweder T."/>
        </authorList>
    </citation>
    <scope>NUCLEOTIDE SEQUENCE [LARGE SCALE GENOMIC DNA]</scope>
</reference>
<dbReference type="InterPro" id="IPR041222">
    <property type="entry name" value="PriA_3primeBD"/>
</dbReference>
<dbReference type="GO" id="GO:0003677">
    <property type="term" value="F:DNA binding"/>
    <property type="evidence" value="ECO:0007669"/>
    <property type="project" value="UniProtKB-UniRule"/>
</dbReference>
<keyword evidence="4 12" id="KW-0547">Nucleotide-binding</keyword>
<dbReference type="InterPro" id="IPR040498">
    <property type="entry name" value="PriA_CRR"/>
</dbReference>
<dbReference type="SMART" id="SM00490">
    <property type="entry name" value="HELICc"/>
    <property type="match status" value="1"/>
</dbReference>
<keyword evidence="8 12" id="KW-0067">ATP-binding</keyword>
<feature type="binding site" evidence="12">
    <location>
        <position position="467"/>
    </location>
    <ligand>
        <name>Zn(2+)</name>
        <dbReference type="ChEBI" id="CHEBI:29105"/>
        <label>2</label>
    </ligand>
</feature>
<comment type="similarity">
    <text evidence="12">Belongs to the helicase family. PriA subfamily.</text>
</comment>
<dbReference type="AlphaFoldDB" id="G2DB80"/>
<feature type="binding site" evidence="12">
    <location>
        <position position="485"/>
    </location>
    <ligand>
        <name>Zn(2+)</name>
        <dbReference type="ChEBI" id="CHEBI:29105"/>
        <label>2</label>
    </ligand>
</feature>
<evidence type="ECO:0000256" key="12">
    <source>
        <dbReference type="HAMAP-Rule" id="MF_00983"/>
    </source>
</evidence>
<dbReference type="EMBL" id="AFOC01000016">
    <property type="protein sequence ID" value="EGV52103.1"/>
    <property type="molecule type" value="Genomic_DNA"/>
</dbReference>
<keyword evidence="3 12" id="KW-0479">Metal-binding</keyword>
<dbReference type="Gene3D" id="3.40.50.300">
    <property type="entry name" value="P-loop containing nucleotide triphosphate hydrolases"/>
    <property type="match status" value="2"/>
</dbReference>
<dbReference type="GO" id="GO:0005524">
    <property type="term" value="F:ATP binding"/>
    <property type="evidence" value="ECO:0007669"/>
    <property type="project" value="UniProtKB-UniRule"/>
</dbReference>
<sequence length="751" mass="84329">MARFFGEKTTGHARLRLMQPQRFLRVVLPGPLDQSFDYLPPDPAPFQAQPGVRLLVPFGRQKRCAILLENSSESAVDHSRLKPALQQLDESPLLLEPDLKLLRWAASYYQHPLGDVIFHALPSRLRSGRSIQRAQPEGWRISALGEQQDPDLLTRAPRQRQLLKLFAAHPAGLSREQLKRQFGEALSALRSLQQKAWIEPCTLHPTQPPDTPISGPTLTSYQQQAVERVSSAFGGFQAFLLDGVTGSGKTEVYLKLIEQLLTGDGQVLVLVPEIGLTPQLTRRFERRLGCRITRLHSALSEGEREEGWHAARLGESQLIIGTRSAIFVPLPRLRLIIVDEEHDLSLKQQEGFRYSARDLAVVRAQQNNCPLLLGSATPSLESLQNVELGRYQQLSLPTRAGSAQLPEIRLLDTSRIRLEAGLSPQLIEQIAATLEQGNQAMLFLNRRGFAPVITCHACGWISDCPRCDARMTLHKSSNLLWCHHCGHQHRQPAHCPDCGSSELRPLGQGTERIEDLLQRRFPEVALARIDRDSTRRKGSLEHYLKAIRRGDYPLLIGTQMLAKGHHFPNVALVGIIDVDQGLFSADYRAPERTAQLIIQVAGRAGRGDHPGRVLIQTRYPDHPLLQTLVQQGYAAFAREALQERQLAQLPPFSHQALLRAEANQAELPLAFLQRAAELERQAAQSRGIELWGPVPAPMERRAGRTRAQLLIQAGERRLLQGWLSGWLKQLRDLPEARRVRWSIDVDPQEML</sequence>
<comment type="catalytic activity">
    <reaction evidence="11 12">
        <text>ATP + H2O = ADP + phosphate + H(+)</text>
        <dbReference type="Rhea" id="RHEA:13065"/>
        <dbReference type="ChEBI" id="CHEBI:15377"/>
        <dbReference type="ChEBI" id="CHEBI:15378"/>
        <dbReference type="ChEBI" id="CHEBI:30616"/>
        <dbReference type="ChEBI" id="CHEBI:43474"/>
        <dbReference type="ChEBI" id="CHEBI:456216"/>
        <dbReference type="EC" id="5.6.2.4"/>
    </reaction>
</comment>
<comment type="function">
    <text evidence="12">Initiates the restart of stalled replication forks, which reloads the replicative helicase on sites other than the origin of replication. Recognizes and binds to abandoned replication forks and remodels them to uncover a helicase loading site. Promotes assembly of the primosome at these replication forks.</text>
</comment>
<dbReference type="CDD" id="cd17929">
    <property type="entry name" value="DEXHc_priA"/>
    <property type="match status" value="1"/>
</dbReference>
<dbReference type="GO" id="GO:0043138">
    <property type="term" value="F:3'-5' DNA helicase activity"/>
    <property type="evidence" value="ECO:0007669"/>
    <property type="project" value="UniProtKB-EC"/>
</dbReference>
<evidence type="ECO:0000256" key="7">
    <source>
        <dbReference type="ARBA" id="ARBA00022833"/>
    </source>
</evidence>
<dbReference type="CDD" id="cd18804">
    <property type="entry name" value="SF2_C_priA"/>
    <property type="match status" value="1"/>
</dbReference>
<keyword evidence="10 12" id="KW-0413">Isomerase</keyword>
<dbReference type="GO" id="GO:0006270">
    <property type="term" value="P:DNA replication initiation"/>
    <property type="evidence" value="ECO:0007669"/>
    <property type="project" value="TreeGrafter"/>
</dbReference>
<dbReference type="InterPro" id="IPR005259">
    <property type="entry name" value="PriA"/>
</dbReference>
<dbReference type="Gene3D" id="3.40.1440.60">
    <property type="entry name" value="PriA, 3(prime) DNA-binding domain"/>
    <property type="match status" value="1"/>
</dbReference>
<evidence type="ECO:0000256" key="3">
    <source>
        <dbReference type="ARBA" id="ARBA00022723"/>
    </source>
</evidence>
<keyword evidence="2 12" id="KW-0235">DNA replication</keyword>
<feature type="binding site" evidence="12">
    <location>
        <position position="458"/>
    </location>
    <ligand>
        <name>Zn(2+)</name>
        <dbReference type="ChEBI" id="CHEBI:29105"/>
        <label>1</label>
    </ligand>
</feature>
<evidence type="ECO:0000256" key="9">
    <source>
        <dbReference type="ARBA" id="ARBA00023125"/>
    </source>
</evidence>
<proteinExistence type="inferred from homology"/>
<dbReference type="SUPFAM" id="SSF52540">
    <property type="entry name" value="P-loop containing nucleoside triphosphate hydrolases"/>
    <property type="match status" value="1"/>
</dbReference>
<dbReference type="HAMAP" id="MF_00983">
    <property type="entry name" value="PriA"/>
    <property type="match status" value="1"/>
</dbReference>
<dbReference type="GO" id="GO:0006310">
    <property type="term" value="P:DNA recombination"/>
    <property type="evidence" value="ECO:0007669"/>
    <property type="project" value="InterPro"/>
</dbReference>
<keyword evidence="1 12" id="KW-0639">Primosome</keyword>
<dbReference type="Pfam" id="PF17764">
    <property type="entry name" value="PriA_3primeBD"/>
    <property type="match status" value="1"/>
</dbReference>
<dbReference type="Pfam" id="PF18319">
    <property type="entry name" value="Zn_ribbon_PriA"/>
    <property type="match status" value="1"/>
</dbReference>
<accession>G2DB80</accession>
<evidence type="ECO:0000256" key="8">
    <source>
        <dbReference type="ARBA" id="ARBA00022840"/>
    </source>
</evidence>
<keyword evidence="5 12" id="KW-0378">Hydrolase</keyword>
<comment type="caution">
    <text evidence="14">The sequence shown here is derived from an EMBL/GenBank/DDBJ whole genome shotgun (WGS) entry which is preliminary data.</text>
</comment>
<evidence type="ECO:0000256" key="4">
    <source>
        <dbReference type="ARBA" id="ARBA00022741"/>
    </source>
</evidence>
<dbReference type="NCBIfam" id="TIGR00595">
    <property type="entry name" value="priA"/>
    <property type="match status" value="1"/>
</dbReference>
<dbReference type="GO" id="GO:1990077">
    <property type="term" value="C:primosome complex"/>
    <property type="evidence" value="ECO:0007669"/>
    <property type="project" value="UniProtKB-UniRule"/>
</dbReference>
<feature type="binding site" evidence="12">
    <location>
        <position position="455"/>
    </location>
    <ligand>
        <name>Zn(2+)</name>
        <dbReference type="ChEBI" id="CHEBI:29105"/>
        <label>1</label>
    </ligand>
</feature>
<dbReference type="NCBIfam" id="NF004067">
    <property type="entry name" value="PRK05580.1-4"/>
    <property type="match status" value="1"/>
</dbReference>
<dbReference type="PANTHER" id="PTHR30580">
    <property type="entry name" value="PRIMOSOMAL PROTEIN N"/>
    <property type="match status" value="1"/>
</dbReference>
<dbReference type="NCBIfam" id="NF004065">
    <property type="entry name" value="PRK05580.1-1"/>
    <property type="match status" value="1"/>
</dbReference>
<dbReference type="GO" id="GO:0006302">
    <property type="term" value="P:double-strand break repair"/>
    <property type="evidence" value="ECO:0007669"/>
    <property type="project" value="InterPro"/>
</dbReference>
<dbReference type="GO" id="GO:0016887">
    <property type="term" value="F:ATP hydrolysis activity"/>
    <property type="evidence" value="ECO:0007669"/>
    <property type="project" value="RHEA"/>
</dbReference>
<dbReference type="PROSITE" id="PS51192">
    <property type="entry name" value="HELICASE_ATP_BIND_1"/>
    <property type="match status" value="1"/>
</dbReference>
<dbReference type="InterPro" id="IPR001650">
    <property type="entry name" value="Helicase_C-like"/>
</dbReference>
<evidence type="ECO:0000256" key="6">
    <source>
        <dbReference type="ARBA" id="ARBA00022806"/>
    </source>
</evidence>
<comment type="cofactor">
    <cofactor evidence="12">
        <name>Zn(2+)</name>
        <dbReference type="ChEBI" id="CHEBI:29105"/>
    </cofactor>
    <text evidence="12">Binds 2 zinc ions per subunit.</text>
</comment>
<dbReference type="Pfam" id="PF00270">
    <property type="entry name" value="DEAD"/>
    <property type="match status" value="1"/>
</dbReference>
<dbReference type="GO" id="GO:0008270">
    <property type="term" value="F:zinc ion binding"/>
    <property type="evidence" value="ECO:0007669"/>
    <property type="project" value="UniProtKB-UniRule"/>
</dbReference>
<dbReference type="PANTHER" id="PTHR30580:SF0">
    <property type="entry name" value="PRIMOSOMAL PROTEIN N"/>
    <property type="match status" value="1"/>
</dbReference>
<dbReference type="GO" id="GO:0006269">
    <property type="term" value="P:DNA replication, synthesis of primer"/>
    <property type="evidence" value="ECO:0007669"/>
    <property type="project" value="UniProtKB-KW"/>
</dbReference>
<dbReference type="InterPro" id="IPR027417">
    <property type="entry name" value="P-loop_NTPase"/>
</dbReference>
<dbReference type="InterPro" id="IPR011545">
    <property type="entry name" value="DEAD/DEAH_box_helicase_dom"/>
</dbReference>
<evidence type="ECO:0000256" key="10">
    <source>
        <dbReference type="ARBA" id="ARBA00023235"/>
    </source>
</evidence>
<dbReference type="InterPro" id="IPR014001">
    <property type="entry name" value="Helicase_ATP-bd"/>
</dbReference>